<dbReference type="OrthoDB" id="3469466at2759"/>
<evidence type="ECO:0000256" key="1">
    <source>
        <dbReference type="SAM" id="MobiDB-lite"/>
    </source>
</evidence>
<reference evidence="2 3" key="1">
    <citation type="submission" date="2015-01" db="EMBL/GenBank/DDBJ databases">
        <title>The Genome Sequence of Rhinocladiella mackenzie CBS 650.93.</title>
        <authorList>
            <consortium name="The Broad Institute Genomics Platform"/>
            <person name="Cuomo C."/>
            <person name="de Hoog S."/>
            <person name="Gorbushina A."/>
            <person name="Stielow B."/>
            <person name="Teixiera M."/>
            <person name="Abouelleil A."/>
            <person name="Chapman S.B."/>
            <person name="Priest M."/>
            <person name="Young S.K."/>
            <person name="Wortman J."/>
            <person name="Nusbaum C."/>
            <person name="Birren B."/>
        </authorList>
    </citation>
    <scope>NUCLEOTIDE SEQUENCE [LARGE SCALE GENOMIC DNA]</scope>
    <source>
        <strain evidence="2 3">CBS 650.93</strain>
    </source>
</reference>
<protein>
    <submittedName>
        <fullName evidence="2">Uncharacterized protein</fullName>
    </submittedName>
</protein>
<accession>A0A0D2J3B4</accession>
<evidence type="ECO:0000313" key="3">
    <source>
        <dbReference type="Proteomes" id="UP000053617"/>
    </source>
</evidence>
<sequence>MPDEFFFLISTPSKDCQEEHERQDQRARAHAARKSHARRRSEAPLAGGMWEAQIPPKSTHPKFARFRLAMGSQNSILDHPSTSLAPIPKHQSFSKTRLDGGDDDPFDTFSVRHLPPYVLSLLQTASRYKWSRVRPTIQDGSVNPVAKAWMGAAIESPVALHALAYAMLRTILLVRKDPGPERILLFHHYAECLRNLKQEIKNLEDGTRALPTDHLIIGIAALAAHAEPSGGKYLASGSEIPLSPLANTQNLNVYGSARAEPEHLQALYLLVSAKGGLENIALNGLSDVLEMYEAIFCLFIAILQEESLLTDCWQNSVDLVFATREHTTPRFPWSHPTSLLDLANSYVPDHRAQQMFQKLGKWFDEIDELRCLNDTIRYVRDVVVALDQYDRMGRNPTSLPTLLRARNAVQHHLLSLPAADSGSISTTGARVQRFLFEICRLGLLIFSNMALFPLPIESGVADRLLGMLRENLLNVPIIEGDNVWSEYPALLTWIVVLGGVASTSTSQRPWYVNYLGNIISSGYTLDWRSLEEDILSKFIWWPYICSQLGESIWTEACSTSQVRGSLYPDSQQE</sequence>
<gene>
    <name evidence="2" type="ORF">Z518_01262</name>
</gene>
<evidence type="ECO:0000313" key="2">
    <source>
        <dbReference type="EMBL" id="KIX10181.1"/>
    </source>
</evidence>
<dbReference type="STRING" id="1442369.A0A0D2J3B4"/>
<dbReference type="RefSeq" id="XP_013277317.1">
    <property type="nucleotide sequence ID" value="XM_013421863.1"/>
</dbReference>
<dbReference type="Proteomes" id="UP000053617">
    <property type="component" value="Unassembled WGS sequence"/>
</dbReference>
<dbReference type="GeneID" id="25289333"/>
<dbReference type="AlphaFoldDB" id="A0A0D2J3B4"/>
<dbReference type="HOGENOM" id="CLU_015771_0_1_1"/>
<dbReference type="VEuPathDB" id="FungiDB:Z518_01262"/>
<feature type="compositionally biased region" description="Basic and acidic residues" evidence="1">
    <location>
        <begin position="15"/>
        <end position="27"/>
    </location>
</feature>
<dbReference type="PANTHER" id="PTHR37540">
    <property type="entry name" value="TRANSCRIPTION FACTOR (ACR-2), PUTATIVE-RELATED-RELATED"/>
    <property type="match status" value="1"/>
</dbReference>
<proteinExistence type="predicted"/>
<organism evidence="2 3">
    <name type="scientific">Rhinocladiella mackenziei CBS 650.93</name>
    <dbReference type="NCBI Taxonomy" id="1442369"/>
    <lineage>
        <taxon>Eukaryota</taxon>
        <taxon>Fungi</taxon>
        <taxon>Dikarya</taxon>
        <taxon>Ascomycota</taxon>
        <taxon>Pezizomycotina</taxon>
        <taxon>Eurotiomycetes</taxon>
        <taxon>Chaetothyriomycetidae</taxon>
        <taxon>Chaetothyriales</taxon>
        <taxon>Herpotrichiellaceae</taxon>
        <taxon>Rhinocladiella</taxon>
    </lineage>
</organism>
<feature type="compositionally biased region" description="Basic residues" evidence="1">
    <location>
        <begin position="28"/>
        <end position="39"/>
    </location>
</feature>
<name>A0A0D2J3B4_9EURO</name>
<dbReference type="EMBL" id="KN847475">
    <property type="protein sequence ID" value="KIX10181.1"/>
    <property type="molecule type" value="Genomic_DNA"/>
</dbReference>
<feature type="region of interest" description="Disordered" evidence="1">
    <location>
        <begin position="10"/>
        <end position="46"/>
    </location>
</feature>
<dbReference type="PANTHER" id="PTHR37540:SF5">
    <property type="entry name" value="TRANSCRIPTION FACTOR DOMAIN-CONTAINING PROTEIN"/>
    <property type="match status" value="1"/>
</dbReference>
<keyword evidence="3" id="KW-1185">Reference proteome</keyword>